<protein>
    <submittedName>
        <fullName evidence="2">Uncharacterized protein</fullName>
    </submittedName>
</protein>
<evidence type="ECO:0000313" key="3">
    <source>
        <dbReference type="Proteomes" id="UP001500909"/>
    </source>
</evidence>
<sequence>MAGPVPGAAGGPVTADRAAATTATTTAAPAGAARPVVGVRPVVGGRPAGVAAVAAEAEAAVPERFPRASRGGRPGDPVWNMQPAHALSHMRPAVINNRRAQAC</sequence>
<dbReference type="Proteomes" id="UP001500909">
    <property type="component" value="Unassembled WGS sequence"/>
</dbReference>
<accession>A0ABN1A5V6</accession>
<proteinExistence type="predicted"/>
<feature type="region of interest" description="Disordered" evidence="1">
    <location>
        <begin position="1"/>
        <end position="34"/>
    </location>
</feature>
<dbReference type="EMBL" id="BAAABY010000026">
    <property type="protein sequence ID" value="GAA0468274.1"/>
    <property type="molecule type" value="Genomic_DNA"/>
</dbReference>
<organism evidence="2 3">
    <name type="scientific">Streptomyces olivaceiscleroticus</name>
    <dbReference type="NCBI Taxonomy" id="68245"/>
    <lineage>
        <taxon>Bacteria</taxon>
        <taxon>Bacillati</taxon>
        <taxon>Actinomycetota</taxon>
        <taxon>Actinomycetes</taxon>
        <taxon>Kitasatosporales</taxon>
        <taxon>Streptomycetaceae</taxon>
        <taxon>Streptomyces</taxon>
    </lineage>
</organism>
<keyword evidence="3" id="KW-1185">Reference proteome</keyword>
<gene>
    <name evidence="2" type="ORF">GCM10010361_35580</name>
</gene>
<evidence type="ECO:0000256" key="1">
    <source>
        <dbReference type="SAM" id="MobiDB-lite"/>
    </source>
</evidence>
<comment type="caution">
    <text evidence="2">The sequence shown here is derived from an EMBL/GenBank/DDBJ whole genome shotgun (WGS) entry which is preliminary data.</text>
</comment>
<reference evidence="2 3" key="1">
    <citation type="journal article" date="2019" name="Int. J. Syst. Evol. Microbiol.">
        <title>The Global Catalogue of Microorganisms (GCM) 10K type strain sequencing project: providing services to taxonomists for standard genome sequencing and annotation.</title>
        <authorList>
            <consortium name="The Broad Institute Genomics Platform"/>
            <consortium name="The Broad Institute Genome Sequencing Center for Infectious Disease"/>
            <person name="Wu L."/>
            <person name="Ma J."/>
        </authorList>
    </citation>
    <scope>NUCLEOTIDE SEQUENCE [LARGE SCALE GENOMIC DNA]</scope>
    <source>
        <strain evidence="2 3">JCM 4805</strain>
    </source>
</reference>
<name>A0ABN1A5V6_9ACTN</name>
<evidence type="ECO:0000313" key="2">
    <source>
        <dbReference type="EMBL" id="GAA0468274.1"/>
    </source>
</evidence>